<dbReference type="SMART" id="SM00283">
    <property type="entry name" value="MA"/>
    <property type="match status" value="1"/>
</dbReference>
<feature type="transmembrane region" description="Helical" evidence="4">
    <location>
        <begin position="205"/>
        <end position="222"/>
    </location>
</feature>
<evidence type="ECO:0000256" key="4">
    <source>
        <dbReference type="SAM" id="Phobius"/>
    </source>
</evidence>
<feature type="transmembrane region" description="Helical" evidence="4">
    <location>
        <begin position="67"/>
        <end position="86"/>
    </location>
</feature>
<keyword evidence="1 2" id="KW-0807">Transducer</keyword>
<protein>
    <recommendedName>
        <fullName evidence="5">Methyl-accepting transducer domain-containing protein</fullName>
    </recommendedName>
</protein>
<keyword evidence="4" id="KW-0472">Membrane</keyword>
<feature type="transmembrane region" description="Helical" evidence="4">
    <location>
        <begin position="106"/>
        <end position="126"/>
    </location>
</feature>
<keyword evidence="4" id="KW-1133">Transmembrane helix</keyword>
<proteinExistence type="predicted"/>
<keyword evidence="7" id="KW-1185">Reference proteome</keyword>
<feature type="transmembrane region" description="Helical" evidence="4">
    <location>
        <begin position="142"/>
        <end position="163"/>
    </location>
</feature>
<dbReference type="InterPro" id="IPR004089">
    <property type="entry name" value="MCPsignal_dom"/>
</dbReference>
<organism evidence="6 7">
    <name type="scientific">Saccharibacillus endophyticus</name>
    <dbReference type="NCBI Taxonomy" id="2060666"/>
    <lineage>
        <taxon>Bacteria</taxon>
        <taxon>Bacillati</taxon>
        <taxon>Bacillota</taxon>
        <taxon>Bacilli</taxon>
        <taxon>Bacillales</taxon>
        <taxon>Paenibacillaceae</taxon>
        <taxon>Saccharibacillus</taxon>
    </lineage>
</organism>
<gene>
    <name evidence="6" type="ORF">GCM10007362_41890</name>
</gene>
<keyword evidence="4" id="KW-0812">Transmembrane</keyword>
<dbReference type="SUPFAM" id="SSF58104">
    <property type="entry name" value="Methyl-accepting chemotaxis protein (MCP) signaling domain"/>
    <property type="match status" value="1"/>
</dbReference>
<dbReference type="Proteomes" id="UP000605427">
    <property type="component" value="Unassembled WGS sequence"/>
</dbReference>
<name>A0ABQ2A2Y6_9BACL</name>
<accession>A0ABQ2A2Y6</accession>
<dbReference type="PANTHER" id="PTHR32089">
    <property type="entry name" value="METHYL-ACCEPTING CHEMOTAXIS PROTEIN MCPB"/>
    <property type="match status" value="1"/>
</dbReference>
<dbReference type="Pfam" id="PF00015">
    <property type="entry name" value="MCPsignal"/>
    <property type="match status" value="1"/>
</dbReference>
<dbReference type="CDD" id="cd11386">
    <property type="entry name" value="MCP_signal"/>
    <property type="match status" value="1"/>
</dbReference>
<dbReference type="PANTHER" id="PTHR32089:SF112">
    <property type="entry name" value="LYSOZYME-LIKE PROTEIN-RELATED"/>
    <property type="match status" value="1"/>
</dbReference>
<feature type="transmembrane region" description="Helical" evidence="4">
    <location>
        <begin position="40"/>
        <end position="60"/>
    </location>
</feature>
<feature type="transmembrane region" description="Helical" evidence="4">
    <location>
        <begin position="175"/>
        <end position="193"/>
    </location>
</feature>
<dbReference type="PROSITE" id="PS50111">
    <property type="entry name" value="CHEMOTAXIS_TRANSDUC_2"/>
    <property type="match status" value="1"/>
</dbReference>
<dbReference type="EMBL" id="BMDD01000005">
    <property type="protein sequence ID" value="GGH85146.1"/>
    <property type="molecule type" value="Genomic_DNA"/>
</dbReference>
<dbReference type="RefSeq" id="WP_172241836.1">
    <property type="nucleotide sequence ID" value="NZ_BMDD01000005.1"/>
</dbReference>
<evidence type="ECO:0000259" key="5">
    <source>
        <dbReference type="PROSITE" id="PS50111"/>
    </source>
</evidence>
<dbReference type="Gene3D" id="1.10.287.950">
    <property type="entry name" value="Methyl-accepting chemotaxis protein"/>
    <property type="match status" value="1"/>
</dbReference>
<sequence length="582" mass="64373">MQTVNKRAWGYAALFLVLALAEIPLRNIQWQGGTVLHTSMEIMATMLAGFIGILALVYYYTQNRTSMLLIGSGFLGTALLDGYHAIVTSSFFADMFPSVSSSLVAWSWLASRIFLSVLLVLAWLLWNRREEQAAERRRTEGLVYGMTALLTLACFLFFIFVPLPKAYVEGGFVGRPQEIVPGLLFLVALYGHLKLGHWKTRHFEHWLILSIITAALTQLGFMSFSHASYDVNFDLAHLLKKVSYILVLIGLLVSMYFQFKRAEASTDILRQKQQLEQIMIQAGSASDRIVHMAAELSDLQNQSKEMNSRIVSAMQDIAHHSLLQSQGTLESSAAINEISQGIMHVAEMSGDVSEQAKTTTRQSQIGAQSIRESIAQMQQIREKVDTSSASIDELDTMSEQISSIIGFIRDVASQTQLLALNAAIEAAHAGEHGRGFEVVATEVRKLSEETGGAVQQIEQVVSDIRQRISRSSADMTSITKEVEAGMSRMENNEAQFRGILQATERSEMQIQSVSASAEEISAGAQQVNSSMEELSRLSKLSEEEAGKIAQMNQSYAASLERFSELIEDLNRMSAELKSATEG</sequence>
<reference evidence="7" key="1">
    <citation type="journal article" date="2019" name="Int. J. Syst. Evol. Microbiol.">
        <title>The Global Catalogue of Microorganisms (GCM) 10K type strain sequencing project: providing services to taxonomists for standard genome sequencing and annotation.</title>
        <authorList>
            <consortium name="The Broad Institute Genomics Platform"/>
            <consortium name="The Broad Institute Genome Sequencing Center for Infectious Disease"/>
            <person name="Wu L."/>
            <person name="Ma J."/>
        </authorList>
    </citation>
    <scope>NUCLEOTIDE SEQUENCE [LARGE SCALE GENOMIC DNA]</scope>
    <source>
        <strain evidence="7">CCM 8702</strain>
    </source>
</reference>
<comment type="caution">
    <text evidence="6">The sequence shown here is derived from an EMBL/GenBank/DDBJ whole genome shotgun (WGS) entry which is preliminary data.</text>
</comment>
<evidence type="ECO:0000313" key="7">
    <source>
        <dbReference type="Proteomes" id="UP000605427"/>
    </source>
</evidence>
<evidence type="ECO:0000313" key="6">
    <source>
        <dbReference type="EMBL" id="GGH85146.1"/>
    </source>
</evidence>
<dbReference type="InterPro" id="IPR033425">
    <property type="entry name" value="MASE3"/>
</dbReference>
<feature type="transmembrane region" description="Helical" evidence="4">
    <location>
        <begin position="242"/>
        <end position="259"/>
    </location>
</feature>
<feature type="domain" description="Methyl-accepting transducer" evidence="5">
    <location>
        <begin position="299"/>
        <end position="535"/>
    </location>
</feature>
<evidence type="ECO:0000256" key="3">
    <source>
        <dbReference type="SAM" id="Coils"/>
    </source>
</evidence>
<evidence type="ECO:0000256" key="1">
    <source>
        <dbReference type="ARBA" id="ARBA00023224"/>
    </source>
</evidence>
<feature type="coiled-coil region" evidence="3">
    <location>
        <begin position="289"/>
        <end position="316"/>
    </location>
</feature>
<keyword evidence="3" id="KW-0175">Coiled coil</keyword>
<evidence type="ECO:0000256" key="2">
    <source>
        <dbReference type="PROSITE-ProRule" id="PRU00284"/>
    </source>
</evidence>
<dbReference type="Pfam" id="PF17159">
    <property type="entry name" value="MASE3"/>
    <property type="match status" value="1"/>
</dbReference>